<protein>
    <recommendedName>
        <fullName evidence="6 7">Glucose-methanol-choline oxidoreductase N-terminal domain-containing protein</fullName>
    </recommendedName>
</protein>
<keyword evidence="3 4" id="KW-0274">FAD</keyword>
<accession>A0AAV8Z587</accession>
<dbReference type="PROSITE" id="PS00623">
    <property type="entry name" value="GMC_OXRED_1"/>
    <property type="match status" value="1"/>
</dbReference>
<feature type="active site" description="Proton donor" evidence="2">
    <location>
        <position position="604"/>
    </location>
</feature>
<keyword evidence="4" id="KW-0285">Flavoprotein</keyword>
<comment type="similarity">
    <text evidence="1 4">Belongs to the GMC oxidoreductase family.</text>
</comment>
<gene>
    <name evidence="8" type="ORF">NQ318_002301</name>
</gene>
<dbReference type="Pfam" id="PF00732">
    <property type="entry name" value="GMC_oxred_N"/>
    <property type="match status" value="2"/>
</dbReference>
<feature type="domain" description="Glucose-methanol-choline oxidoreductase N-terminal" evidence="6">
    <location>
        <begin position="141"/>
        <end position="164"/>
    </location>
</feature>
<dbReference type="InterPro" id="IPR007867">
    <property type="entry name" value="GMC_OxRtase_C"/>
</dbReference>
<feature type="active site" description="Proton acceptor" evidence="2">
    <location>
        <position position="648"/>
    </location>
</feature>
<sequence>MRYTLVLVLTFAILEHGHSEDHIMIAEKIFYAFNNISRLFEKYVLRVDEEYWKLQDEAASEYDFIIVGGGSAGCVVACRLSEVSNWRVLLLEAGEPENIIIDIPALAPTFQKSKYDWAYRTVKQEYTAFGLEDGKINTPRGKVLGGSSSINFMMYIRGNIWDYEQWEAKGNPDHKTEMTSRKDRDNHTISRFYTRKKYLVVVTAAPSKFGFPITHRHGCQTYILGTGWGYKDVLRCFIKSERARLNDADPRYHGLHGYLALPVHPDECHPRGGPEMNLPLFDFNAPNKSFGVGPMQSTTRKGRRETSARAFLRPTTSRKNLDIVTEAFVTKILIDDNKKAYGVLYEKNGKTHEVKAKKEVILSAGAINTPQLLMLSGIGPKEHLEHHGIKCLKDLPVGKNLMDHPYFYCFILKIAFDLSQMFITAVLSLADFILHGTGLLTTIGGIMGVGFVKTNVCDSKAPVPDIEFMFIGGSLATGMGGLRAMGIKPEYYKQMFGPLETGYQWTIAPVLLHPKSVGYVKLNSTDPHDPPLIDPRYFSDPDNCDMRTMIGGIREAEKLINTTAFRKYGAELHKVPMKGCDHHVFDSDGYWECALRSLISTLYHPVGTAKMGKKDDPTAVVDHRLKVHGVKALRVIDVSVMPVHIAGHPNAAAMMIGEMGSDYLKQDWLDGNKTHRIPCDITNIK</sequence>
<dbReference type="GO" id="GO:0050660">
    <property type="term" value="F:flavin adenine dinucleotide binding"/>
    <property type="evidence" value="ECO:0007669"/>
    <property type="project" value="InterPro"/>
</dbReference>
<reference evidence="8" key="1">
    <citation type="journal article" date="2023" name="Insect Mol. Biol.">
        <title>Genome sequencing provides insights into the evolution of gene families encoding plant cell wall-degrading enzymes in longhorned beetles.</title>
        <authorList>
            <person name="Shin N.R."/>
            <person name="Okamura Y."/>
            <person name="Kirsch R."/>
            <person name="Pauchet Y."/>
        </authorList>
    </citation>
    <scope>NUCLEOTIDE SEQUENCE</scope>
    <source>
        <strain evidence="8">AMC_N1</strain>
    </source>
</reference>
<evidence type="ECO:0000256" key="1">
    <source>
        <dbReference type="ARBA" id="ARBA00010790"/>
    </source>
</evidence>
<dbReference type="GO" id="GO:0016614">
    <property type="term" value="F:oxidoreductase activity, acting on CH-OH group of donors"/>
    <property type="evidence" value="ECO:0007669"/>
    <property type="project" value="InterPro"/>
</dbReference>
<dbReference type="Gene3D" id="3.30.560.10">
    <property type="entry name" value="Glucose Oxidase, domain 3"/>
    <property type="match status" value="1"/>
</dbReference>
<evidence type="ECO:0000259" key="6">
    <source>
        <dbReference type="PROSITE" id="PS00623"/>
    </source>
</evidence>
<dbReference type="Gene3D" id="3.50.50.60">
    <property type="entry name" value="FAD/NAD(P)-binding domain"/>
    <property type="match status" value="2"/>
</dbReference>
<dbReference type="AlphaFoldDB" id="A0AAV8Z587"/>
<feature type="domain" description="Glucose-methanol-choline oxidoreductase N-terminal" evidence="7">
    <location>
        <begin position="365"/>
        <end position="379"/>
    </location>
</feature>
<name>A0AAV8Z587_9CUCU</name>
<dbReference type="Proteomes" id="UP001162162">
    <property type="component" value="Unassembled WGS sequence"/>
</dbReference>
<evidence type="ECO:0000313" key="8">
    <source>
        <dbReference type="EMBL" id="KAJ8958507.1"/>
    </source>
</evidence>
<feature type="binding site" evidence="3">
    <location>
        <position position="143"/>
    </location>
    <ligand>
        <name>FAD</name>
        <dbReference type="ChEBI" id="CHEBI:57692"/>
    </ligand>
</feature>
<evidence type="ECO:0000313" key="9">
    <source>
        <dbReference type="Proteomes" id="UP001162162"/>
    </source>
</evidence>
<evidence type="ECO:0000256" key="3">
    <source>
        <dbReference type="PIRSR" id="PIRSR000137-2"/>
    </source>
</evidence>
<dbReference type="PANTHER" id="PTHR11552">
    <property type="entry name" value="GLUCOSE-METHANOL-CHOLINE GMC OXIDOREDUCTASE"/>
    <property type="match status" value="1"/>
</dbReference>
<feature type="signal peptide" evidence="5">
    <location>
        <begin position="1"/>
        <end position="19"/>
    </location>
</feature>
<feature type="chain" id="PRO_5043967483" description="Glucose-methanol-choline oxidoreductase N-terminal domain-containing protein" evidence="5">
    <location>
        <begin position="20"/>
        <end position="685"/>
    </location>
</feature>
<dbReference type="PROSITE" id="PS00624">
    <property type="entry name" value="GMC_OXRED_2"/>
    <property type="match status" value="1"/>
</dbReference>
<dbReference type="SUPFAM" id="SSF54373">
    <property type="entry name" value="FAD-linked reductases, C-terminal domain"/>
    <property type="match status" value="1"/>
</dbReference>
<feature type="binding site" evidence="3">
    <location>
        <position position="329"/>
    </location>
    <ligand>
        <name>FAD</name>
        <dbReference type="ChEBI" id="CHEBI:57692"/>
    </ligand>
</feature>
<evidence type="ECO:0000256" key="2">
    <source>
        <dbReference type="PIRSR" id="PIRSR000137-1"/>
    </source>
</evidence>
<dbReference type="Pfam" id="PF05199">
    <property type="entry name" value="GMC_oxred_C"/>
    <property type="match status" value="1"/>
</dbReference>
<evidence type="ECO:0000256" key="4">
    <source>
        <dbReference type="RuleBase" id="RU003968"/>
    </source>
</evidence>
<dbReference type="EMBL" id="JAPWTK010000017">
    <property type="protein sequence ID" value="KAJ8958507.1"/>
    <property type="molecule type" value="Genomic_DNA"/>
</dbReference>
<dbReference type="InterPro" id="IPR036188">
    <property type="entry name" value="FAD/NAD-bd_sf"/>
</dbReference>
<evidence type="ECO:0000259" key="7">
    <source>
        <dbReference type="PROSITE" id="PS00624"/>
    </source>
</evidence>
<dbReference type="SUPFAM" id="SSF51905">
    <property type="entry name" value="FAD/NAD(P)-binding domain"/>
    <property type="match status" value="1"/>
</dbReference>
<keyword evidence="9" id="KW-1185">Reference proteome</keyword>
<comment type="caution">
    <text evidence="8">The sequence shown here is derived from an EMBL/GenBank/DDBJ whole genome shotgun (WGS) entry which is preliminary data.</text>
</comment>
<proteinExistence type="inferred from homology"/>
<dbReference type="PIRSF" id="PIRSF000137">
    <property type="entry name" value="Alcohol_oxidase"/>
    <property type="match status" value="1"/>
</dbReference>
<dbReference type="InterPro" id="IPR012132">
    <property type="entry name" value="GMC_OxRdtase"/>
</dbReference>
<organism evidence="8 9">
    <name type="scientific">Aromia moschata</name>
    <dbReference type="NCBI Taxonomy" id="1265417"/>
    <lineage>
        <taxon>Eukaryota</taxon>
        <taxon>Metazoa</taxon>
        <taxon>Ecdysozoa</taxon>
        <taxon>Arthropoda</taxon>
        <taxon>Hexapoda</taxon>
        <taxon>Insecta</taxon>
        <taxon>Pterygota</taxon>
        <taxon>Neoptera</taxon>
        <taxon>Endopterygota</taxon>
        <taxon>Coleoptera</taxon>
        <taxon>Polyphaga</taxon>
        <taxon>Cucujiformia</taxon>
        <taxon>Chrysomeloidea</taxon>
        <taxon>Cerambycidae</taxon>
        <taxon>Cerambycinae</taxon>
        <taxon>Callichromatini</taxon>
        <taxon>Aromia</taxon>
    </lineage>
</organism>
<evidence type="ECO:0000256" key="5">
    <source>
        <dbReference type="SAM" id="SignalP"/>
    </source>
</evidence>
<dbReference type="InterPro" id="IPR000172">
    <property type="entry name" value="GMC_OxRdtase_N"/>
</dbReference>
<keyword evidence="5" id="KW-0732">Signal</keyword>
<dbReference type="PANTHER" id="PTHR11552:SF208">
    <property type="entry name" value="RE36204P-RELATED"/>
    <property type="match status" value="1"/>
</dbReference>
<comment type="cofactor">
    <cofactor evidence="3">
        <name>FAD</name>
        <dbReference type="ChEBI" id="CHEBI:57692"/>
    </cofactor>
</comment>